<keyword evidence="5" id="KW-1185">Reference proteome</keyword>
<sequence length="182" mass="19484">MERSALEGKTLAERLAASRAETPATPTTEPTCDTAPQEIDTDAIVRAAKAMRDVNETRAARPRTCLVVDDSRVIRKVASKVVAGLGYRVVEAENGEEALARCKQSMPDLVLTDWQMPVMSGPEFVAALRAIPTPHRPTVVFCTSKGAAADIHEGIAAGADDYVLKPFEEGALAAKLEKLGVR</sequence>
<feature type="region of interest" description="Disordered" evidence="2">
    <location>
        <begin position="15"/>
        <end position="35"/>
    </location>
</feature>
<keyword evidence="1" id="KW-0597">Phosphoprotein</keyword>
<feature type="compositionally biased region" description="Low complexity" evidence="2">
    <location>
        <begin position="17"/>
        <end position="35"/>
    </location>
</feature>
<evidence type="ECO:0000313" key="4">
    <source>
        <dbReference type="EMBL" id="MEE1878195.1"/>
    </source>
</evidence>
<dbReference type="InterPro" id="IPR052048">
    <property type="entry name" value="ST_Response_Regulator"/>
</dbReference>
<reference evidence="4 5" key="1">
    <citation type="submission" date="2024-01" db="EMBL/GenBank/DDBJ databases">
        <title>The genome sequence of Erythrobacteraceae sp. strain 1XM1-14.</title>
        <authorList>
            <person name="Liu Y."/>
        </authorList>
    </citation>
    <scope>NUCLEOTIDE SEQUENCE [LARGE SCALE GENOMIC DNA]</scope>
    <source>
        <strain evidence="4 5">1XM1-14</strain>
    </source>
</reference>
<name>A0ABU7GGI9_9SPHN</name>
<evidence type="ECO:0000256" key="1">
    <source>
        <dbReference type="PROSITE-ProRule" id="PRU00169"/>
    </source>
</evidence>
<feature type="domain" description="Response regulatory" evidence="3">
    <location>
        <begin position="64"/>
        <end position="180"/>
    </location>
</feature>
<dbReference type="Gene3D" id="3.40.50.2300">
    <property type="match status" value="1"/>
</dbReference>
<dbReference type="Proteomes" id="UP001343492">
    <property type="component" value="Unassembled WGS sequence"/>
</dbReference>
<dbReference type="InterPro" id="IPR011006">
    <property type="entry name" value="CheY-like_superfamily"/>
</dbReference>
<dbReference type="PROSITE" id="PS50110">
    <property type="entry name" value="RESPONSE_REGULATORY"/>
    <property type="match status" value="1"/>
</dbReference>
<accession>A0ABU7GGI9</accession>
<dbReference type="InterPro" id="IPR001789">
    <property type="entry name" value="Sig_transdc_resp-reg_receiver"/>
</dbReference>
<dbReference type="PANTHER" id="PTHR43228">
    <property type="entry name" value="TWO-COMPONENT RESPONSE REGULATOR"/>
    <property type="match status" value="1"/>
</dbReference>
<comment type="caution">
    <text evidence="4">The sequence shown here is derived from an EMBL/GenBank/DDBJ whole genome shotgun (WGS) entry which is preliminary data.</text>
</comment>
<dbReference type="CDD" id="cd17546">
    <property type="entry name" value="REC_hyHK_CKI1_RcsC-like"/>
    <property type="match status" value="1"/>
</dbReference>
<dbReference type="Pfam" id="PF00072">
    <property type="entry name" value="Response_reg"/>
    <property type="match status" value="1"/>
</dbReference>
<dbReference type="RefSeq" id="WP_354145302.1">
    <property type="nucleotide sequence ID" value="NZ_JAZDQV010000011.1"/>
</dbReference>
<evidence type="ECO:0000256" key="2">
    <source>
        <dbReference type="SAM" id="MobiDB-lite"/>
    </source>
</evidence>
<proteinExistence type="predicted"/>
<evidence type="ECO:0000313" key="5">
    <source>
        <dbReference type="Proteomes" id="UP001343492"/>
    </source>
</evidence>
<protein>
    <submittedName>
        <fullName evidence="4">Response regulator</fullName>
    </submittedName>
</protein>
<dbReference type="SUPFAM" id="SSF52172">
    <property type="entry name" value="CheY-like"/>
    <property type="match status" value="1"/>
</dbReference>
<evidence type="ECO:0000259" key="3">
    <source>
        <dbReference type="PROSITE" id="PS50110"/>
    </source>
</evidence>
<dbReference type="SMART" id="SM00448">
    <property type="entry name" value="REC"/>
    <property type="match status" value="1"/>
</dbReference>
<organism evidence="4 5">
    <name type="scientific">Altererythrobacter litoralis</name>
    <dbReference type="NCBI Taxonomy" id="3113904"/>
    <lineage>
        <taxon>Bacteria</taxon>
        <taxon>Pseudomonadati</taxon>
        <taxon>Pseudomonadota</taxon>
        <taxon>Alphaproteobacteria</taxon>
        <taxon>Sphingomonadales</taxon>
        <taxon>Erythrobacteraceae</taxon>
        <taxon>Altererythrobacter</taxon>
    </lineage>
</organism>
<dbReference type="PANTHER" id="PTHR43228:SF1">
    <property type="entry name" value="TWO-COMPONENT RESPONSE REGULATOR ARR22"/>
    <property type="match status" value="1"/>
</dbReference>
<gene>
    <name evidence="4" type="ORF">VRS74_10925</name>
</gene>
<feature type="modified residue" description="4-aspartylphosphate" evidence="1">
    <location>
        <position position="113"/>
    </location>
</feature>
<dbReference type="EMBL" id="JAZDQV010000011">
    <property type="protein sequence ID" value="MEE1878195.1"/>
    <property type="molecule type" value="Genomic_DNA"/>
</dbReference>